<dbReference type="RefSeq" id="WP_129086905.1">
    <property type="nucleotide sequence ID" value="NZ_CP053836.1"/>
</dbReference>
<dbReference type="InterPro" id="IPR019734">
    <property type="entry name" value="TPR_rpt"/>
</dbReference>
<comment type="caution">
    <text evidence="4">The sequence shown here is derived from an EMBL/GenBank/DDBJ whole genome shotgun (WGS) entry which is preliminary data.</text>
</comment>
<protein>
    <submittedName>
        <fullName evidence="4">Uncharacterized protein</fullName>
    </submittedName>
</protein>
<evidence type="ECO:0000256" key="3">
    <source>
        <dbReference type="SAM" id="SignalP"/>
    </source>
</evidence>
<sequence length="390" mass="45342">MKKIGILLLLCFSLVLAKSSNSMSKKSYETLIESQKLMETGKDKEAKKNLLELLKTELNGYEKSFVFQTLANIEINANNYKGAIKYYKTIIELDVLEPKSIDNMKLSLAKIYLSENNYKTSIKILTSLLESEFINKTDVYENLAYATYYDKDFKKSILYINSAISSNKEPKESSYQILYSSYVELKEYKNAINTLKFMVNNWHKNETYWLQLIALYQETNELKKALSTFELAYKKGGVAPNKNTLYFVNILIQNELYFKAAQTLEEAMNKGYVENSKKNFDLLISCYDYAKQKDKVKEILAKSDYARNSKYQLLLANIHFNEQNYKKTIETLEKVSIKQGTKEDGQRNTLLALSYYELNEKNETVKYLQKAINNPHEKTRALNIKKSLQI</sequence>
<keyword evidence="2" id="KW-0802">TPR repeat</keyword>
<name>A0A4Q1ALP1_9BACT</name>
<feature type="chain" id="PRO_5020880227" evidence="3">
    <location>
        <begin position="18"/>
        <end position="390"/>
    </location>
</feature>
<evidence type="ECO:0000313" key="4">
    <source>
        <dbReference type="EMBL" id="RXK06311.1"/>
    </source>
</evidence>
<evidence type="ECO:0000313" key="5">
    <source>
        <dbReference type="Proteomes" id="UP000289758"/>
    </source>
</evidence>
<dbReference type="SMART" id="SM00028">
    <property type="entry name" value="TPR"/>
    <property type="match status" value="4"/>
</dbReference>
<organism evidence="4 5">
    <name type="scientific">Halarcobacter ebronensis</name>
    <dbReference type="NCBI Taxonomy" id="1462615"/>
    <lineage>
        <taxon>Bacteria</taxon>
        <taxon>Pseudomonadati</taxon>
        <taxon>Campylobacterota</taxon>
        <taxon>Epsilonproteobacteria</taxon>
        <taxon>Campylobacterales</taxon>
        <taxon>Arcobacteraceae</taxon>
        <taxon>Halarcobacter</taxon>
    </lineage>
</organism>
<dbReference type="AlphaFoldDB" id="A0A4Q1ALP1"/>
<dbReference type="Proteomes" id="UP000289758">
    <property type="component" value="Unassembled WGS sequence"/>
</dbReference>
<proteinExistence type="predicted"/>
<dbReference type="OrthoDB" id="5365275at2"/>
<dbReference type="Gene3D" id="1.25.40.10">
    <property type="entry name" value="Tetratricopeptide repeat domain"/>
    <property type="match status" value="3"/>
</dbReference>
<dbReference type="PANTHER" id="PTHR44186">
    <property type="match status" value="1"/>
</dbReference>
<dbReference type="Pfam" id="PF13181">
    <property type="entry name" value="TPR_8"/>
    <property type="match status" value="1"/>
</dbReference>
<keyword evidence="1" id="KW-0677">Repeat</keyword>
<dbReference type="InterPro" id="IPR011990">
    <property type="entry name" value="TPR-like_helical_dom_sf"/>
</dbReference>
<keyword evidence="3" id="KW-0732">Signal</keyword>
<accession>A0A4Q1ALP1</accession>
<keyword evidence="5" id="KW-1185">Reference proteome</keyword>
<dbReference type="SUPFAM" id="SSF81901">
    <property type="entry name" value="HCP-like"/>
    <property type="match status" value="2"/>
</dbReference>
<reference evidence="4 5" key="1">
    <citation type="submission" date="2017-10" db="EMBL/GenBank/DDBJ databases">
        <title>Genomics of the genus Arcobacter.</title>
        <authorList>
            <person name="Perez-Cataluna A."/>
            <person name="Figueras M.J."/>
        </authorList>
    </citation>
    <scope>NUCLEOTIDE SEQUENCE [LARGE SCALE GENOMIC DNA]</scope>
    <source>
        <strain evidence="4 5">CECT 8441</strain>
    </source>
</reference>
<dbReference type="EMBL" id="PDKK01000004">
    <property type="protein sequence ID" value="RXK06311.1"/>
    <property type="molecule type" value="Genomic_DNA"/>
</dbReference>
<feature type="signal peptide" evidence="3">
    <location>
        <begin position="1"/>
        <end position="17"/>
    </location>
</feature>
<dbReference type="PANTHER" id="PTHR44186:SF1">
    <property type="entry name" value="BARDET-BIEDL SYNDROME 4 PROTEIN"/>
    <property type="match status" value="1"/>
</dbReference>
<dbReference type="Pfam" id="PF13174">
    <property type="entry name" value="TPR_6"/>
    <property type="match status" value="1"/>
</dbReference>
<evidence type="ECO:0000256" key="2">
    <source>
        <dbReference type="ARBA" id="ARBA00022803"/>
    </source>
</evidence>
<evidence type="ECO:0000256" key="1">
    <source>
        <dbReference type="ARBA" id="ARBA00022737"/>
    </source>
</evidence>
<gene>
    <name evidence="4" type="ORF">CRV07_06330</name>
</gene>